<dbReference type="Proteomes" id="UP000019132">
    <property type="component" value="Unassembled WGS sequence"/>
</dbReference>
<dbReference type="VEuPathDB" id="FungiDB:PYU1_G003029"/>
<dbReference type="EnsemblProtists" id="PYU1_T003032">
    <property type="protein sequence ID" value="PYU1_T003032"/>
    <property type="gene ID" value="PYU1_G003029"/>
</dbReference>
<organism evidence="1 2">
    <name type="scientific">Globisporangium ultimum (strain ATCC 200006 / CBS 805.95 / DAOM BR144)</name>
    <name type="common">Pythium ultimum</name>
    <dbReference type="NCBI Taxonomy" id="431595"/>
    <lineage>
        <taxon>Eukaryota</taxon>
        <taxon>Sar</taxon>
        <taxon>Stramenopiles</taxon>
        <taxon>Oomycota</taxon>
        <taxon>Peronosporomycetes</taxon>
        <taxon>Pythiales</taxon>
        <taxon>Pythiaceae</taxon>
        <taxon>Globisporangium</taxon>
    </lineage>
</organism>
<evidence type="ECO:0000313" key="1">
    <source>
        <dbReference type="EnsemblProtists" id="PYU1_T003032"/>
    </source>
</evidence>
<protein>
    <submittedName>
        <fullName evidence="1">Uncharacterized protein</fullName>
    </submittedName>
</protein>
<dbReference type="AlphaFoldDB" id="K3WDJ1"/>
<reference evidence="2" key="2">
    <citation type="submission" date="2010-04" db="EMBL/GenBank/DDBJ databases">
        <authorList>
            <person name="Buell R."/>
            <person name="Hamilton J."/>
            <person name="Hostetler J."/>
        </authorList>
    </citation>
    <scope>NUCLEOTIDE SEQUENCE [LARGE SCALE GENOMIC DNA]</scope>
    <source>
        <strain evidence="2">DAOM:BR144</strain>
    </source>
</reference>
<dbReference type="InParanoid" id="K3WDJ1"/>
<dbReference type="EMBL" id="GL376628">
    <property type="status" value="NOT_ANNOTATED_CDS"/>
    <property type="molecule type" value="Genomic_DNA"/>
</dbReference>
<dbReference type="HOGENOM" id="CLU_1986050_0_0_1"/>
<reference evidence="1" key="3">
    <citation type="submission" date="2015-02" db="UniProtKB">
        <authorList>
            <consortium name="EnsemblProtists"/>
        </authorList>
    </citation>
    <scope>IDENTIFICATION</scope>
    <source>
        <strain evidence="1">DAOM BR144</strain>
    </source>
</reference>
<reference evidence="2" key="1">
    <citation type="journal article" date="2010" name="Genome Biol.">
        <title>Genome sequence of the necrotrophic plant pathogen Pythium ultimum reveals original pathogenicity mechanisms and effector repertoire.</title>
        <authorList>
            <person name="Levesque C.A."/>
            <person name="Brouwer H."/>
            <person name="Cano L."/>
            <person name="Hamilton J.P."/>
            <person name="Holt C."/>
            <person name="Huitema E."/>
            <person name="Raffaele S."/>
            <person name="Robideau G.P."/>
            <person name="Thines M."/>
            <person name="Win J."/>
            <person name="Zerillo M.M."/>
            <person name="Beakes G.W."/>
            <person name="Boore J.L."/>
            <person name="Busam D."/>
            <person name="Dumas B."/>
            <person name="Ferriera S."/>
            <person name="Fuerstenberg S.I."/>
            <person name="Gachon C.M."/>
            <person name="Gaulin E."/>
            <person name="Govers F."/>
            <person name="Grenville-Briggs L."/>
            <person name="Horner N."/>
            <person name="Hostetler J."/>
            <person name="Jiang R.H."/>
            <person name="Johnson J."/>
            <person name="Krajaejun T."/>
            <person name="Lin H."/>
            <person name="Meijer H.J."/>
            <person name="Moore B."/>
            <person name="Morris P."/>
            <person name="Phuntmart V."/>
            <person name="Puiu D."/>
            <person name="Shetty J."/>
            <person name="Stajich J.E."/>
            <person name="Tripathy S."/>
            <person name="Wawra S."/>
            <person name="van West P."/>
            <person name="Whitty B.R."/>
            <person name="Coutinho P.M."/>
            <person name="Henrissat B."/>
            <person name="Martin F."/>
            <person name="Thomas P.D."/>
            <person name="Tyler B.M."/>
            <person name="De Vries R.P."/>
            <person name="Kamoun S."/>
            <person name="Yandell M."/>
            <person name="Tisserat N."/>
            <person name="Buell C.R."/>
        </authorList>
    </citation>
    <scope>NUCLEOTIDE SEQUENCE</scope>
    <source>
        <strain evidence="2">DAOM:BR144</strain>
    </source>
</reference>
<evidence type="ECO:0000313" key="2">
    <source>
        <dbReference type="Proteomes" id="UP000019132"/>
    </source>
</evidence>
<keyword evidence="2" id="KW-1185">Reference proteome</keyword>
<sequence>MAPYSGASLPPGSYQFLVKTASNGNSAPKAQPTSKKVKPLPSTIVLPEECEALKQKIYKVHPEKTMRFSLSAMKRVAIPPVEIPDTFTDKPTVVAGKPVLFTRRSWQRRKHDLQLMKRIRENDVLR</sequence>
<name>K3WDJ1_GLOUD</name>
<proteinExistence type="predicted"/>
<accession>K3WDJ1</accession>